<comment type="caution">
    <text evidence="2">The sequence shown here is derived from an EMBL/GenBank/DDBJ whole genome shotgun (WGS) entry which is preliminary data.</text>
</comment>
<feature type="transmembrane region" description="Helical" evidence="1">
    <location>
        <begin position="12"/>
        <end position="34"/>
    </location>
</feature>
<dbReference type="PROSITE" id="PS51257">
    <property type="entry name" value="PROKAR_LIPOPROTEIN"/>
    <property type="match status" value="1"/>
</dbReference>
<gene>
    <name evidence="2" type="ORF">CUN48_01970</name>
</gene>
<feature type="transmembrane region" description="Helical" evidence="1">
    <location>
        <begin position="169"/>
        <end position="195"/>
    </location>
</feature>
<organism evidence="2 3">
    <name type="scientific">Candidatus Thermofonsia Clade 3 bacterium</name>
    <dbReference type="NCBI Taxonomy" id="2364212"/>
    <lineage>
        <taxon>Bacteria</taxon>
        <taxon>Bacillati</taxon>
        <taxon>Chloroflexota</taxon>
        <taxon>Candidatus Thermofontia</taxon>
        <taxon>Candidatus Thermofonsia Clade 3</taxon>
    </lineage>
</organism>
<dbReference type="Proteomes" id="UP000230790">
    <property type="component" value="Unassembled WGS sequence"/>
</dbReference>
<evidence type="ECO:0000313" key="2">
    <source>
        <dbReference type="EMBL" id="PJF48738.1"/>
    </source>
</evidence>
<keyword evidence="1" id="KW-0812">Transmembrane</keyword>
<sequence>MKSDAWGFNRWFIVTVALVIGFLIGVACVAYLVYAWVPADVILRDAPPRFLRFDPAGDRPDYRDVYVARVAARYAQGVQIGQPEAALTQAQQALGVTTGDATPIEALAMVRSAEQVARNENAREGDNPDQGWFTLADQNSLTLLAERLEQVKDQPPVIAQSVIEARRNAALLGGLLLLLWIAVLTGLLLLVVRLLKPAPVSATASVVAPRAAGEAEARPGTVINVNPADGQVAAATPAAAPTEPGTIPAVYAPAPVRVGSPLPGESLINTFRAVYEHGNENFDEGFQISATSGELIGECGASVADRVSLTSPSRVIALAIWTFDKNDFQSTTKVMLTPYAYRNNVMRSKLAARGELVQAGPGIFEIATSTLRVEVEVRDLQLLPLDGDPDGYFQRVELEFRVYKKP</sequence>
<dbReference type="AlphaFoldDB" id="A0A2M8QG40"/>
<name>A0A2M8QG40_9CHLR</name>
<protein>
    <submittedName>
        <fullName evidence="2">Uncharacterized protein</fullName>
    </submittedName>
</protein>
<keyword evidence="1" id="KW-0472">Membrane</keyword>
<accession>A0A2M8QG40</accession>
<evidence type="ECO:0000256" key="1">
    <source>
        <dbReference type="SAM" id="Phobius"/>
    </source>
</evidence>
<proteinExistence type="predicted"/>
<keyword evidence="1" id="KW-1133">Transmembrane helix</keyword>
<dbReference type="EMBL" id="PGTN01000007">
    <property type="protein sequence ID" value="PJF48738.1"/>
    <property type="molecule type" value="Genomic_DNA"/>
</dbReference>
<reference evidence="2 3" key="1">
    <citation type="submission" date="2017-11" db="EMBL/GenBank/DDBJ databases">
        <title>Evolution of Phototrophy in the Chloroflexi Phylum Driven by Horizontal Gene Transfer.</title>
        <authorList>
            <person name="Ward L.M."/>
            <person name="Hemp J."/>
            <person name="Shih P.M."/>
            <person name="Mcglynn S.E."/>
            <person name="Fischer W."/>
        </authorList>
    </citation>
    <scope>NUCLEOTIDE SEQUENCE [LARGE SCALE GENOMIC DNA]</scope>
    <source>
        <strain evidence="2">JP3_7</strain>
    </source>
</reference>
<evidence type="ECO:0000313" key="3">
    <source>
        <dbReference type="Proteomes" id="UP000230790"/>
    </source>
</evidence>